<evidence type="ECO:0000313" key="2">
    <source>
        <dbReference type="Proteomes" id="UP000078599"/>
    </source>
</evidence>
<keyword evidence="2" id="KW-1185">Reference proteome</keyword>
<protein>
    <submittedName>
        <fullName evidence="1">Sugar-specific permease SgaT/UlaA</fullName>
    </submittedName>
</protein>
<sequence>MGTKIYLTGLGILLIVCLSVGFYMGYSHVFAPGAYSVPDQGIAQVPPSPISAASHAAPQS</sequence>
<dbReference type="EMBL" id="CTRI01000004">
    <property type="protein sequence ID" value="CQR29319.1"/>
    <property type="molecule type" value="Genomic_DNA"/>
</dbReference>
<comment type="caution">
    <text evidence="1">The sequence shown here is derived from an EMBL/GenBank/DDBJ whole genome shotgun (WGS) entry which is preliminary data.</text>
</comment>
<reference evidence="1 2" key="1">
    <citation type="submission" date="2015-03" db="EMBL/GenBank/DDBJ databases">
        <authorList>
            <person name="Regsiter A."/>
            <person name="william w."/>
        </authorList>
    </citation>
    <scope>NUCLEOTIDE SEQUENCE [LARGE SCALE GENOMIC DNA]</scope>
    <source>
        <strain evidence="1 2">CB1</strain>
    </source>
</reference>
<evidence type="ECO:0000313" key="1">
    <source>
        <dbReference type="EMBL" id="CQR29319.1"/>
    </source>
</evidence>
<name>A0ABM9T2K8_THIA3</name>
<accession>A0ABM9T2K8</accession>
<proteinExistence type="predicted"/>
<dbReference type="RefSeq" id="WP_041608984.1">
    <property type="nucleotide sequence ID" value="NC_014145.1"/>
</dbReference>
<organism evidence="1 2">
    <name type="scientific">Thiomonas arsenitoxydans (strain DSM 22701 / CIP 110005 / 3As)</name>
    <dbReference type="NCBI Taxonomy" id="426114"/>
    <lineage>
        <taxon>Bacteria</taxon>
        <taxon>Pseudomonadati</taxon>
        <taxon>Pseudomonadota</taxon>
        <taxon>Betaproteobacteria</taxon>
        <taxon>Burkholderiales</taxon>
        <taxon>Thiomonas</taxon>
    </lineage>
</organism>
<gene>
    <name evidence="1" type="ORF">THICB1_120047</name>
</gene>
<dbReference type="Proteomes" id="UP000078599">
    <property type="component" value="Unassembled WGS sequence"/>
</dbReference>